<dbReference type="SUPFAM" id="SSF52540">
    <property type="entry name" value="P-loop containing nucleoside triphosphate hydrolases"/>
    <property type="match status" value="1"/>
</dbReference>
<dbReference type="PANTHER" id="PTHR47958">
    <property type="entry name" value="ATP-DEPENDENT RNA HELICASE DBP3"/>
    <property type="match status" value="1"/>
</dbReference>
<accession>A0A2K1R075</accession>
<keyword evidence="9 14" id="KW-0067">ATP-binding</keyword>
<proteinExistence type="inferred from homology"/>
<keyword evidence="5" id="KW-0698">rRNA processing</keyword>
<dbReference type="InterPro" id="IPR014014">
    <property type="entry name" value="RNA_helicase_DEAD_Q_motif"/>
</dbReference>
<dbReference type="Pfam" id="PF00271">
    <property type="entry name" value="Helicase_C"/>
    <property type="match status" value="1"/>
</dbReference>
<dbReference type="Pfam" id="PF00270">
    <property type="entry name" value="DEAD"/>
    <property type="match status" value="1"/>
</dbReference>
<dbReference type="SMART" id="SM00490">
    <property type="entry name" value="HELICc"/>
    <property type="match status" value="1"/>
</dbReference>
<comment type="caution">
    <text evidence="19">The sequence shown here is derived from an EMBL/GenBank/DDBJ whole genome shotgun (WGS) entry which is preliminary data.</text>
</comment>
<evidence type="ECO:0000259" key="16">
    <source>
        <dbReference type="PROSITE" id="PS51192"/>
    </source>
</evidence>
<evidence type="ECO:0000256" key="7">
    <source>
        <dbReference type="ARBA" id="ARBA00022801"/>
    </source>
</evidence>
<evidence type="ECO:0000256" key="3">
    <source>
        <dbReference type="ARBA" id="ARBA00012552"/>
    </source>
</evidence>
<evidence type="ECO:0000256" key="13">
    <source>
        <dbReference type="PROSITE-ProRule" id="PRU00552"/>
    </source>
</evidence>
<dbReference type="FunFam" id="3.40.50.300:FF:000008">
    <property type="entry name" value="ATP-dependent RNA helicase RhlB"/>
    <property type="match status" value="1"/>
</dbReference>
<dbReference type="EC" id="3.6.4.13" evidence="3"/>
<evidence type="ECO:0000256" key="11">
    <source>
        <dbReference type="ARBA" id="ARBA00037449"/>
    </source>
</evidence>
<feature type="domain" description="DEAD-box RNA helicase Q" evidence="18">
    <location>
        <begin position="141"/>
        <end position="168"/>
    </location>
</feature>
<dbReference type="InterPro" id="IPR011545">
    <property type="entry name" value="DEAD/DEAH_box_helicase_dom"/>
</dbReference>
<feature type="region of interest" description="Disordered" evidence="15">
    <location>
        <begin position="1"/>
        <end position="106"/>
    </location>
</feature>
<evidence type="ECO:0000259" key="18">
    <source>
        <dbReference type="PROSITE" id="PS51195"/>
    </source>
</evidence>
<feature type="compositionally biased region" description="Basic and acidic residues" evidence="15">
    <location>
        <begin position="1"/>
        <end position="19"/>
    </location>
</feature>
<keyword evidence="20" id="KW-1185">Reference proteome</keyword>
<dbReference type="InterPro" id="IPR044742">
    <property type="entry name" value="DEAD/DEAH_RhlB"/>
</dbReference>
<dbReference type="GO" id="GO:0005524">
    <property type="term" value="F:ATP binding"/>
    <property type="evidence" value="ECO:0007669"/>
    <property type="project" value="UniProtKB-KW"/>
</dbReference>
<evidence type="ECO:0000256" key="6">
    <source>
        <dbReference type="ARBA" id="ARBA00022741"/>
    </source>
</evidence>
<keyword evidence="8 14" id="KW-0347">Helicase</keyword>
<feature type="domain" description="Helicase ATP-binding" evidence="16">
    <location>
        <begin position="171"/>
        <end position="346"/>
    </location>
</feature>
<evidence type="ECO:0000256" key="4">
    <source>
        <dbReference type="ARBA" id="ARBA00022517"/>
    </source>
</evidence>
<dbReference type="Gene3D" id="3.40.50.300">
    <property type="entry name" value="P-loop containing nucleotide triphosphate hydrolases"/>
    <property type="match status" value="2"/>
</dbReference>
<dbReference type="GO" id="GO:0003676">
    <property type="term" value="F:nucleic acid binding"/>
    <property type="evidence" value="ECO:0007669"/>
    <property type="project" value="InterPro"/>
</dbReference>
<dbReference type="CDD" id="cd18787">
    <property type="entry name" value="SF2_C_DEAD"/>
    <property type="match status" value="1"/>
</dbReference>
<evidence type="ECO:0000256" key="12">
    <source>
        <dbReference type="ARBA" id="ARBA00047984"/>
    </source>
</evidence>
<feature type="domain" description="Helicase C-terminal" evidence="17">
    <location>
        <begin position="374"/>
        <end position="526"/>
    </location>
</feature>
<reference evidence="19 20" key="1">
    <citation type="submission" date="2017-06" db="EMBL/GenBank/DDBJ databases">
        <title>Draft genome sequence of a variant of Elsinoe murrayae.</title>
        <authorList>
            <person name="Cheng Q."/>
        </authorList>
    </citation>
    <scope>NUCLEOTIDE SEQUENCE [LARGE SCALE GENOMIC DNA]</scope>
    <source>
        <strain evidence="19 20">CQ-2017a</strain>
    </source>
</reference>
<dbReference type="InterPro" id="IPR027417">
    <property type="entry name" value="P-loop_NTPase"/>
</dbReference>
<dbReference type="CDD" id="cd00268">
    <property type="entry name" value="DEADc"/>
    <property type="match status" value="1"/>
</dbReference>
<keyword evidence="4" id="KW-0690">Ribosome biogenesis</keyword>
<evidence type="ECO:0000313" key="20">
    <source>
        <dbReference type="Proteomes" id="UP000243797"/>
    </source>
</evidence>
<dbReference type="InterPro" id="IPR001650">
    <property type="entry name" value="Helicase_C-like"/>
</dbReference>
<evidence type="ECO:0000256" key="8">
    <source>
        <dbReference type="ARBA" id="ARBA00022806"/>
    </source>
</evidence>
<dbReference type="AlphaFoldDB" id="A0A2K1R075"/>
<dbReference type="PROSITE" id="PS51194">
    <property type="entry name" value="HELICASE_CTER"/>
    <property type="match status" value="1"/>
</dbReference>
<evidence type="ECO:0000259" key="17">
    <source>
        <dbReference type="PROSITE" id="PS51194"/>
    </source>
</evidence>
<dbReference type="InterPro" id="IPR000629">
    <property type="entry name" value="RNA-helicase_DEAD-box_CS"/>
</dbReference>
<dbReference type="PROSITE" id="PS00039">
    <property type="entry name" value="DEAD_ATP_HELICASE"/>
    <property type="match status" value="1"/>
</dbReference>
<name>A0A2K1R075_9PEZI</name>
<dbReference type="PROSITE" id="PS51192">
    <property type="entry name" value="HELICASE_ATP_BIND_1"/>
    <property type="match status" value="1"/>
</dbReference>
<feature type="compositionally biased region" description="Basic and acidic residues" evidence="15">
    <location>
        <begin position="65"/>
        <end position="80"/>
    </location>
</feature>
<protein>
    <recommendedName>
        <fullName evidence="3">RNA helicase</fullName>
        <ecNumber evidence="3">3.6.4.13</ecNumber>
    </recommendedName>
</protein>
<keyword evidence="7 14" id="KW-0378">Hydrolase</keyword>
<dbReference type="InterPro" id="IPR014001">
    <property type="entry name" value="Helicase_ATP-bd"/>
</dbReference>
<evidence type="ECO:0000313" key="19">
    <source>
        <dbReference type="EMBL" id="PNS20583.1"/>
    </source>
</evidence>
<keyword evidence="6 14" id="KW-0547">Nucleotide-binding</keyword>
<evidence type="ECO:0000256" key="15">
    <source>
        <dbReference type="SAM" id="MobiDB-lite"/>
    </source>
</evidence>
<evidence type="ECO:0000256" key="10">
    <source>
        <dbReference type="ARBA" id="ARBA00023242"/>
    </source>
</evidence>
<evidence type="ECO:0000256" key="1">
    <source>
        <dbReference type="ARBA" id="ARBA00004604"/>
    </source>
</evidence>
<dbReference type="SMART" id="SM00487">
    <property type="entry name" value="DEXDc"/>
    <property type="match status" value="1"/>
</dbReference>
<dbReference type="GO" id="GO:0003724">
    <property type="term" value="F:RNA helicase activity"/>
    <property type="evidence" value="ECO:0007669"/>
    <property type="project" value="UniProtKB-EC"/>
</dbReference>
<gene>
    <name evidence="19" type="ORF">CAC42_310</name>
</gene>
<feature type="compositionally biased region" description="Basic and acidic residues" evidence="15">
    <location>
        <begin position="93"/>
        <end position="102"/>
    </location>
</feature>
<dbReference type="EMBL" id="NKHZ01000022">
    <property type="protein sequence ID" value="PNS20583.1"/>
    <property type="molecule type" value="Genomic_DNA"/>
</dbReference>
<keyword evidence="10" id="KW-0539">Nucleus</keyword>
<dbReference type="GO" id="GO:0016787">
    <property type="term" value="F:hydrolase activity"/>
    <property type="evidence" value="ECO:0007669"/>
    <property type="project" value="UniProtKB-KW"/>
</dbReference>
<evidence type="ECO:0000256" key="9">
    <source>
        <dbReference type="ARBA" id="ARBA00022840"/>
    </source>
</evidence>
<dbReference type="FunCoup" id="A0A2K1R075">
    <property type="interactions" value="372"/>
</dbReference>
<dbReference type="STRING" id="2082308.A0A2K1R075"/>
<organism evidence="19 20">
    <name type="scientific">Sphaceloma murrayae</name>
    <dbReference type="NCBI Taxonomy" id="2082308"/>
    <lineage>
        <taxon>Eukaryota</taxon>
        <taxon>Fungi</taxon>
        <taxon>Dikarya</taxon>
        <taxon>Ascomycota</taxon>
        <taxon>Pezizomycotina</taxon>
        <taxon>Dothideomycetes</taxon>
        <taxon>Dothideomycetidae</taxon>
        <taxon>Myriangiales</taxon>
        <taxon>Elsinoaceae</taxon>
        <taxon>Sphaceloma</taxon>
    </lineage>
</organism>
<feature type="short sequence motif" description="Q motif" evidence="13">
    <location>
        <begin position="141"/>
        <end position="168"/>
    </location>
</feature>
<comment type="catalytic activity">
    <reaction evidence="12">
        <text>ATP + H2O = ADP + phosphate + H(+)</text>
        <dbReference type="Rhea" id="RHEA:13065"/>
        <dbReference type="ChEBI" id="CHEBI:15377"/>
        <dbReference type="ChEBI" id="CHEBI:15378"/>
        <dbReference type="ChEBI" id="CHEBI:30616"/>
        <dbReference type="ChEBI" id="CHEBI:43474"/>
        <dbReference type="ChEBI" id="CHEBI:456216"/>
        <dbReference type="EC" id="3.6.4.13"/>
    </reaction>
</comment>
<dbReference type="Proteomes" id="UP000243797">
    <property type="component" value="Unassembled WGS sequence"/>
</dbReference>
<dbReference type="PROSITE" id="PS51195">
    <property type="entry name" value="Q_MOTIF"/>
    <property type="match status" value="1"/>
</dbReference>
<evidence type="ECO:0000256" key="2">
    <source>
        <dbReference type="ARBA" id="ARBA00009334"/>
    </source>
</evidence>
<sequence>MSKRSRDEVESTTDLSKKEKREKKHKRRKTEDQLADIAETNKSTPTATAKSADDEEARKAAKAARKAERKALKEEKRAAKALDGPEPVAAEVATKKSSEATHEQAPALAVLSQSEIDEFLSKSQITVLEENKKAEPLRPIISFDHLSLGNTELKSLFSGFKQPTPIQSAAWPYLLAGRDAIGVAETGSGKTMAFGLPCAQHIAKKESGKKSPVIRACIVSPTRELTLQIHEQMIKLAAPFGLKATVVYGGVNKDQQRETLHGSSIIIATPGRLNDFIEEGSIDLSKVSYLVLDEADRMLDKGFEPEIRKIATAASGKNRQTLMFTATWPPVVRELAATFMSNPVRIMIGDNATGELRANTRIEQKVEVMDPRAKNDRLLEILKKHGGLKAQADRALIFCLYKKEAARVEDFIRYKGYKVTGIHGDLSQQKRTESLEAFKTGKVRLLVATDVAARGLDIPAVKLVINYTFPLTADDYVHRIGRTGRAGQTGESITFFTEHEKPLAGALVNVLKAANQAVPEDLLKFGTTVKKKAHDVYGAFYKDPGEMKKATKITFD</sequence>
<dbReference type="InParanoid" id="A0A2K1R075"/>
<comment type="similarity">
    <text evidence="2">Belongs to the DEAD box helicase family. DDX5/DBP2 subfamily.</text>
</comment>
<evidence type="ECO:0000256" key="5">
    <source>
        <dbReference type="ARBA" id="ARBA00022552"/>
    </source>
</evidence>
<comment type="function">
    <text evidence="11">ATP-dependent RNA helicase required for 60S ribosomal subunit synthesis. Involved in efficient pre-rRNA processing, predominantly at site A3, which is necessary for the normal formation of 25S and 5.8S rRNAs.</text>
</comment>
<comment type="subcellular location">
    <subcellularLocation>
        <location evidence="1">Nucleus</location>
        <location evidence="1">Nucleolus</location>
    </subcellularLocation>
</comment>
<evidence type="ECO:0000256" key="14">
    <source>
        <dbReference type="RuleBase" id="RU000492"/>
    </source>
</evidence>
<dbReference type="OrthoDB" id="196131at2759"/>